<proteinExistence type="inferred from homology"/>
<evidence type="ECO:0000256" key="2">
    <source>
        <dbReference type="ARBA" id="ARBA00023002"/>
    </source>
</evidence>
<dbReference type="InterPro" id="IPR043144">
    <property type="entry name" value="Mal/L-sulf/L-lact_DH-like_ah"/>
</dbReference>
<dbReference type="InterPro" id="IPR003767">
    <property type="entry name" value="Malate/L-lactate_DH-like"/>
</dbReference>
<geneLocation type="plasmid" evidence="3">
    <name>pMk2240A</name>
</geneLocation>
<dbReference type="Gene3D" id="1.10.1530.10">
    <property type="match status" value="1"/>
</dbReference>
<accession>A0AAU8D158</accession>
<sequence length="363" mass="38410">MSGPTEAFCRSALLAAGADEPTADAATKAMMHGSLLGVDSHGVRLLDHYVRVIGGGRVNPRPSVRISHGFGAVASLDADDGHGALGAYRGMEHAIGLARKFGVGAVSICNSSHFGAAGAFAMEAADSGLIGLAFCNSDSFVRLHGGAARFHGTNPIACAVPVAGDRPWLLDLATSAIPYNRVKLYASLRQRLPGGIASAADGFDTDDPERVKMLAPLGGEFGFKGAGLAGLAEIFSAVLSGMKLSAELLPMSGLDISTPRKLGAFMMALRPEAFVDRARFDDGMHRYLEMLRNSPARAGEKVMAPGDREWAQAERRARDGIPIDPETEEAFRRLAHRYGLALPFLRGRAPAGKDDNNSTRRRT</sequence>
<dbReference type="InterPro" id="IPR036111">
    <property type="entry name" value="Mal/L-sulfo/L-lacto_DH-like_sf"/>
</dbReference>
<keyword evidence="2" id="KW-0560">Oxidoreductase</keyword>
<dbReference type="InterPro" id="IPR043143">
    <property type="entry name" value="Mal/L-sulf/L-lact_DH-like_NADP"/>
</dbReference>
<reference evidence="3" key="1">
    <citation type="submission" date="2024-06" db="EMBL/GenBank/DDBJ databases">
        <title>Mesorhizobium karijinii sp. nov., a symbiont of the iconic Swainsona formosa from arid Australia.</title>
        <authorList>
            <person name="Hill Y.J."/>
            <person name="Watkin E.L.J."/>
            <person name="O'Hara G.W."/>
            <person name="Terpolilli J."/>
            <person name="Tye M.L."/>
            <person name="Kohlmeier M.G."/>
        </authorList>
    </citation>
    <scope>NUCLEOTIDE SEQUENCE</scope>
    <source>
        <strain evidence="3">WSM2240</strain>
        <plasmid evidence="3">pMk2240A</plasmid>
    </source>
</reference>
<organism evidence="3">
    <name type="scientific">Mesorhizobium sp. WSM2240</name>
    <dbReference type="NCBI Taxonomy" id="3228851"/>
    <lineage>
        <taxon>Bacteria</taxon>
        <taxon>Pseudomonadati</taxon>
        <taxon>Pseudomonadota</taxon>
        <taxon>Alphaproteobacteria</taxon>
        <taxon>Hyphomicrobiales</taxon>
        <taxon>Phyllobacteriaceae</taxon>
        <taxon>Mesorhizobium</taxon>
    </lineage>
</organism>
<gene>
    <name evidence="3" type="ORF">ABVK50_31210</name>
</gene>
<name>A0AAU8D158_9HYPH</name>
<dbReference type="EMBL" id="CP159256">
    <property type="protein sequence ID" value="XCG52596.1"/>
    <property type="molecule type" value="Genomic_DNA"/>
</dbReference>
<keyword evidence="3" id="KW-0614">Plasmid</keyword>
<dbReference type="SUPFAM" id="SSF89733">
    <property type="entry name" value="L-sulfolactate dehydrogenase-like"/>
    <property type="match status" value="1"/>
</dbReference>
<comment type="similarity">
    <text evidence="1">Belongs to the LDH2/MDH2 oxidoreductase family.</text>
</comment>
<dbReference type="AlphaFoldDB" id="A0AAU8D158"/>
<dbReference type="Pfam" id="PF02615">
    <property type="entry name" value="Ldh_2"/>
    <property type="match status" value="1"/>
</dbReference>
<evidence type="ECO:0000313" key="3">
    <source>
        <dbReference type="EMBL" id="XCG52596.1"/>
    </source>
</evidence>
<dbReference type="Gene3D" id="3.30.1370.60">
    <property type="entry name" value="Hypothetical oxidoreductase yiak, domain 2"/>
    <property type="match status" value="1"/>
</dbReference>
<evidence type="ECO:0000256" key="1">
    <source>
        <dbReference type="ARBA" id="ARBA00006056"/>
    </source>
</evidence>
<protein>
    <submittedName>
        <fullName evidence="3">Ldh family oxidoreductase</fullName>
    </submittedName>
</protein>
<dbReference type="RefSeq" id="WP_353646799.1">
    <property type="nucleotide sequence ID" value="NZ_CP159256.1"/>
</dbReference>
<dbReference type="GO" id="GO:0016491">
    <property type="term" value="F:oxidoreductase activity"/>
    <property type="evidence" value="ECO:0007669"/>
    <property type="project" value="UniProtKB-KW"/>
</dbReference>
<dbReference type="PANTHER" id="PTHR11091:SF0">
    <property type="entry name" value="MALATE DEHYDROGENASE"/>
    <property type="match status" value="1"/>
</dbReference>
<dbReference type="PANTHER" id="PTHR11091">
    <property type="entry name" value="OXIDOREDUCTASE-RELATED"/>
    <property type="match status" value="1"/>
</dbReference>